<dbReference type="InterPro" id="IPR011006">
    <property type="entry name" value="CheY-like_superfamily"/>
</dbReference>
<dbReference type="InterPro" id="IPR007891">
    <property type="entry name" value="CHASE3"/>
</dbReference>
<dbReference type="AlphaFoldDB" id="A0A7X0VW38"/>
<feature type="modified residue" description="4-aspartylphosphate" evidence="14">
    <location>
        <position position="799"/>
    </location>
</feature>
<evidence type="ECO:0000256" key="5">
    <source>
        <dbReference type="ARBA" id="ARBA00022475"/>
    </source>
</evidence>
<dbReference type="SUPFAM" id="SSF55781">
    <property type="entry name" value="GAF domain-like"/>
    <property type="match status" value="1"/>
</dbReference>
<dbReference type="SUPFAM" id="SSF47384">
    <property type="entry name" value="Homodimeric domain of signal transducing histidine kinase"/>
    <property type="match status" value="1"/>
</dbReference>
<dbReference type="Pfam" id="PF00072">
    <property type="entry name" value="Response_reg"/>
    <property type="match status" value="1"/>
</dbReference>
<proteinExistence type="inferred from homology"/>
<dbReference type="PROSITE" id="PS50110">
    <property type="entry name" value="RESPONSE_REGULATORY"/>
    <property type="match status" value="1"/>
</dbReference>
<evidence type="ECO:0000256" key="3">
    <source>
        <dbReference type="ARBA" id="ARBA00006402"/>
    </source>
</evidence>
<evidence type="ECO:0000313" key="22">
    <source>
        <dbReference type="Proteomes" id="UP000564644"/>
    </source>
</evidence>
<dbReference type="InterPro" id="IPR029016">
    <property type="entry name" value="GAF-like_dom_sf"/>
</dbReference>
<comment type="subcellular location">
    <subcellularLocation>
        <location evidence="2">Cell membrane</location>
        <topology evidence="2">Multi-pass membrane protein</topology>
    </subcellularLocation>
</comment>
<evidence type="ECO:0000256" key="15">
    <source>
        <dbReference type="SAM" id="Coils"/>
    </source>
</evidence>
<dbReference type="InterPro" id="IPR003594">
    <property type="entry name" value="HATPase_dom"/>
</dbReference>
<comment type="similarity">
    <text evidence="3">In the N-terminal section; belongs to the phytochrome family.</text>
</comment>
<protein>
    <recommendedName>
        <fullName evidence="13">Circadian input-output histidine kinase CikA</fullName>
        <ecNumber evidence="4">2.7.13.3</ecNumber>
    </recommendedName>
</protein>
<dbReference type="PRINTS" id="PR00344">
    <property type="entry name" value="BCTRLSENSOR"/>
</dbReference>
<dbReference type="InterPro" id="IPR003018">
    <property type="entry name" value="GAF"/>
</dbReference>
<organism evidence="21 22">
    <name type="scientific">Cohnella zeiphila</name>
    <dbReference type="NCBI Taxonomy" id="2761120"/>
    <lineage>
        <taxon>Bacteria</taxon>
        <taxon>Bacillati</taxon>
        <taxon>Bacillota</taxon>
        <taxon>Bacilli</taxon>
        <taxon>Bacillales</taxon>
        <taxon>Paenibacillaceae</taxon>
        <taxon>Cohnella</taxon>
    </lineage>
</organism>
<evidence type="ECO:0000259" key="19">
    <source>
        <dbReference type="PROSITE" id="PS50110"/>
    </source>
</evidence>
<keyword evidence="7" id="KW-0808">Transferase</keyword>
<comment type="caution">
    <text evidence="21">The sequence shown here is derived from an EMBL/GenBank/DDBJ whole genome shotgun (WGS) entry which is preliminary data.</text>
</comment>
<evidence type="ECO:0000256" key="7">
    <source>
        <dbReference type="ARBA" id="ARBA00022679"/>
    </source>
</evidence>
<dbReference type="Gene3D" id="3.30.565.10">
    <property type="entry name" value="Histidine kinase-like ATPase, C-terminal domain"/>
    <property type="match status" value="1"/>
</dbReference>
<dbReference type="CDD" id="cd17546">
    <property type="entry name" value="REC_hyHK_CKI1_RcsC-like"/>
    <property type="match status" value="1"/>
</dbReference>
<sequence length="866" mass="96506">MSDSKRNLSIRAKLLFGNFLVMVFLGVAIAVLTMRIASLQREIDYISGHDMQVHEMVDQIQLDLLDMETGVRGFVISGKDAYLQPYEQGMSRWENDVSQLSALIADNESQQTNLRSIKSDIRTWLETNAEKLIDLKKQDASGEWNKLFESETGKREMDSLRSQLSSFKETEQELTSERIAGIKSRNQALIASFYLLWIVVALLLIGVGWFVAGTLIRNIRQVSATLRNLATKGQSMEERVKLNTRDEMRELGEATNLLLDRLETDNLGKMRIAEVATLLQGQHDLETVARLFVDKAAEIFEAPYAVLYSATSGRQLIKLASFAGTSGALGMASEFGRSAFEWGEGLVGECAEQNRTLVIRDLPDTYAVVQSGIGQAAPKELVVAPIEFERSVIGVLELGSFRELNKEERELLQEMLVMAGISLQSVSRRKEIEQLYAESQAANEELQAQSEELNAQSLELLTMNDELKRASTFKSEFLANMSHELRTPLNSMLILSQMLAENRDGRMSEEDVHFVRTIHSAGNDLLNLINDILDLSKVEAGKLEVELGPVVLSELVQTLYDEYAGVAEQKRLEFRIETTGDVPAWIETDGFRMQQILRNLLSNAFKFTESGSVELSVRLHRARDWGLDELVFAVRDTGKGISREKYDYIFEAFTQADSGTARKYGGTGLGLKISQQLAGLLGGRIEMESEVDRGSVFELYLPMSREGSSGLERGEPAGSRHEAAASSDGMATAAETRPDPETVKRLSGKKALLVDDDARNLFALSNLLGTMEMDVSIAHDGLECLERLESENFDIILMDVMMPDLDGLQTIRQIREHLLLDIPILAVTAKAMKEDKEKCLQAGAGGYVSKPIQVDELIREMLNLLD</sequence>
<keyword evidence="6 14" id="KW-0597">Phosphoprotein</keyword>
<comment type="catalytic activity">
    <reaction evidence="1">
        <text>ATP + protein L-histidine = ADP + protein N-phospho-L-histidine.</text>
        <dbReference type="EC" id="2.7.13.3"/>
    </reaction>
</comment>
<dbReference type="PROSITE" id="PS50109">
    <property type="entry name" value="HIS_KIN"/>
    <property type="match status" value="1"/>
</dbReference>
<feature type="compositionally biased region" description="Basic and acidic residues" evidence="16">
    <location>
        <begin position="712"/>
        <end position="723"/>
    </location>
</feature>
<dbReference type="InterPro" id="IPR005467">
    <property type="entry name" value="His_kinase_dom"/>
</dbReference>
<evidence type="ECO:0000256" key="12">
    <source>
        <dbReference type="ARBA" id="ARBA00023136"/>
    </source>
</evidence>
<dbReference type="InterPro" id="IPR036890">
    <property type="entry name" value="HATPase_C_sf"/>
</dbReference>
<evidence type="ECO:0000256" key="2">
    <source>
        <dbReference type="ARBA" id="ARBA00004651"/>
    </source>
</evidence>
<dbReference type="SMART" id="SM00388">
    <property type="entry name" value="HisKA"/>
    <property type="match status" value="1"/>
</dbReference>
<dbReference type="Pfam" id="PF00512">
    <property type="entry name" value="HisKA"/>
    <property type="match status" value="1"/>
</dbReference>
<evidence type="ECO:0000256" key="17">
    <source>
        <dbReference type="SAM" id="Phobius"/>
    </source>
</evidence>
<keyword evidence="8" id="KW-0547">Nucleotide-binding</keyword>
<dbReference type="GO" id="GO:0005886">
    <property type="term" value="C:plasma membrane"/>
    <property type="evidence" value="ECO:0007669"/>
    <property type="project" value="UniProtKB-SubCell"/>
</dbReference>
<dbReference type="FunFam" id="3.30.565.10:FF:000010">
    <property type="entry name" value="Sensor histidine kinase RcsC"/>
    <property type="match status" value="1"/>
</dbReference>
<keyword evidence="17" id="KW-0812">Transmembrane</keyword>
<feature type="coiled-coil region" evidence="15">
    <location>
        <begin position="429"/>
        <end position="463"/>
    </location>
</feature>
<name>A0A7X0VW38_9BACL</name>
<evidence type="ECO:0000256" key="8">
    <source>
        <dbReference type="ARBA" id="ARBA00022741"/>
    </source>
</evidence>
<dbReference type="Pfam" id="PF02518">
    <property type="entry name" value="HATPase_c"/>
    <property type="match status" value="1"/>
</dbReference>
<dbReference type="SUPFAM" id="SSF55874">
    <property type="entry name" value="ATPase domain of HSP90 chaperone/DNA topoisomerase II/histidine kinase"/>
    <property type="match status" value="1"/>
</dbReference>
<gene>
    <name evidence="21" type="ORF">H7C18_06520</name>
</gene>
<dbReference type="InterPro" id="IPR036097">
    <property type="entry name" value="HisK_dim/P_sf"/>
</dbReference>
<dbReference type="InterPro" id="IPR004358">
    <property type="entry name" value="Sig_transdc_His_kin-like_C"/>
</dbReference>
<evidence type="ECO:0000256" key="4">
    <source>
        <dbReference type="ARBA" id="ARBA00012438"/>
    </source>
</evidence>
<dbReference type="SUPFAM" id="SSF52172">
    <property type="entry name" value="CheY-like"/>
    <property type="match status" value="1"/>
</dbReference>
<evidence type="ECO:0000256" key="9">
    <source>
        <dbReference type="ARBA" id="ARBA00022777"/>
    </source>
</evidence>
<keyword evidence="12 17" id="KW-0472">Membrane</keyword>
<evidence type="ECO:0000256" key="11">
    <source>
        <dbReference type="ARBA" id="ARBA00023012"/>
    </source>
</evidence>
<evidence type="ECO:0000259" key="20">
    <source>
        <dbReference type="PROSITE" id="PS50885"/>
    </source>
</evidence>
<dbReference type="GO" id="GO:0005524">
    <property type="term" value="F:ATP binding"/>
    <property type="evidence" value="ECO:0007669"/>
    <property type="project" value="UniProtKB-KW"/>
</dbReference>
<dbReference type="EC" id="2.7.13.3" evidence="4"/>
<feature type="transmembrane region" description="Helical" evidence="17">
    <location>
        <begin position="12"/>
        <end position="32"/>
    </location>
</feature>
<dbReference type="Gene3D" id="3.40.50.2300">
    <property type="match status" value="1"/>
</dbReference>
<dbReference type="CDD" id="cd19410">
    <property type="entry name" value="HK9-like_sensor"/>
    <property type="match status" value="1"/>
</dbReference>
<evidence type="ECO:0000313" key="21">
    <source>
        <dbReference type="EMBL" id="MBB6730553.1"/>
    </source>
</evidence>
<dbReference type="InterPro" id="IPR003661">
    <property type="entry name" value="HisK_dim/P_dom"/>
</dbReference>
<dbReference type="InterPro" id="IPR003660">
    <property type="entry name" value="HAMP_dom"/>
</dbReference>
<evidence type="ECO:0000256" key="6">
    <source>
        <dbReference type="ARBA" id="ARBA00022553"/>
    </source>
</evidence>
<feature type="transmembrane region" description="Helical" evidence="17">
    <location>
        <begin position="188"/>
        <end position="212"/>
    </location>
</feature>
<feature type="domain" description="Histidine kinase" evidence="18">
    <location>
        <begin position="480"/>
        <end position="705"/>
    </location>
</feature>
<evidence type="ECO:0000256" key="1">
    <source>
        <dbReference type="ARBA" id="ARBA00000085"/>
    </source>
</evidence>
<dbReference type="GO" id="GO:0000155">
    <property type="term" value="F:phosphorelay sensor kinase activity"/>
    <property type="evidence" value="ECO:0007669"/>
    <property type="project" value="InterPro"/>
</dbReference>
<keyword evidence="5" id="KW-1003">Cell membrane</keyword>
<feature type="domain" description="Response regulatory" evidence="19">
    <location>
        <begin position="750"/>
        <end position="865"/>
    </location>
</feature>
<dbReference type="SMART" id="SM00065">
    <property type="entry name" value="GAF"/>
    <property type="match status" value="1"/>
</dbReference>
<dbReference type="SMART" id="SM00448">
    <property type="entry name" value="REC"/>
    <property type="match status" value="1"/>
</dbReference>
<keyword evidence="9" id="KW-0418">Kinase</keyword>
<feature type="region of interest" description="Disordered" evidence="16">
    <location>
        <begin position="707"/>
        <end position="744"/>
    </location>
</feature>
<feature type="domain" description="HAMP" evidence="20">
    <location>
        <begin position="213"/>
        <end position="267"/>
    </location>
</feature>
<dbReference type="CDD" id="cd16922">
    <property type="entry name" value="HATPase_EvgS-ArcB-TorS-like"/>
    <property type="match status" value="1"/>
</dbReference>
<dbReference type="SMART" id="SM00387">
    <property type="entry name" value="HATPase_c"/>
    <property type="match status" value="1"/>
</dbReference>
<keyword evidence="10" id="KW-0067">ATP-binding</keyword>
<keyword evidence="17" id="KW-1133">Transmembrane helix</keyword>
<evidence type="ECO:0000256" key="16">
    <source>
        <dbReference type="SAM" id="MobiDB-lite"/>
    </source>
</evidence>
<dbReference type="Gene3D" id="3.30.450.40">
    <property type="match status" value="1"/>
</dbReference>
<dbReference type="RefSeq" id="WP_185128206.1">
    <property type="nucleotide sequence ID" value="NZ_JACJVO010000007.1"/>
</dbReference>
<reference evidence="21 22" key="1">
    <citation type="submission" date="2020-08" db="EMBL/GenBank/DDBJ databases">
        <title>Cohnella phylogeny.</title>
        <authorList>
            <person name="Dunlap C."/>
        </authorList>
    </citation>
    <scope>NUCLEOTIDE SEQUENCE [LARGE SCALE GENOMIC DNA]</scope>
    <source>
        <strain evidence="21 22">CBP 2801</strain>
    </source>
</reference>
<dbReference type="CDD" id="cd00082">
    <property type="entry name" value="HisKA"/>
    <property type="match status" value="1"/>
</dbReference>
<dbReference type="PANTHER" id="PTHR45339">
    <property type="entry name" value="HYBRID SIGNAL TRANSDUCTION HISTIDINE KINASE J"/>
    <property type="match status" value="1"/>
</dbReference>
<dbReference type="InterPro" id="IPR001789">
    <property type="entry name" value="Sig_transdc_resp-reg_receiver"/>
</dbReference>
<dbReference type="Gene3D" id="1.10.287.130">
    <property type="match status" value="1"/>
</dbReference>
<evidence type="ECO:0000259" key="18">
    <source>
        <dbReference type="PROSITE" id="PS50109"/>
    </source>
</evidence>
<dbReference type="Proteomes" id="UP000564644">
    <property type="component" value="Unassembled WGS sequence"/>
</dbReference>
<keyword evidence="22" id="KW-1185">Reference proteome</keyword>
<dbReference type="Pfam" id="PF13185">
    <property type="entry name" value="GAF_2"/>
    <property type="match status" value="1"/>
</dbReference>
<evidence type="ECO:0000256" key="14">
    <source>
        <dbReference type="PROSITE-ProRule" id="PRU00169"/>
    </source>
</evidence>
<dbReference type="Gene3D" id="6.10.340.10">
    <property type="match status" value="1"/>
</dbReference>
<keyword evidence="15" id="KW-0175">Coiled coil</keyword>
<dbReference type="EMBL" id="JACJVO010000007">
    <property type="protein sequence ID" value="MBB6730553.1"/>
    <property type="molecule type" value="Genomic_DNA"/>
</dbReference>
<feature type="compositionally biased region" description="Low complexity" evidence="16">
    <location>
        <begin position="724"/>
        <end position="734"/>
    </location>
</feature>
<accession>A0A7X0VW38</accession>
<evidence type="ECO:0000256" key="10">
    <source>
        <dbReference type="ARBA" id="ARBA00022840"/>
    </source>
</evidence>
<keyword evidence="11" id="KW-0902">Two-component regulatory system</keyword>
<dbReference type="Pfam" id="PF05227">
    <property type="entry name" value="CHASE3"/>
    <property type="match status" value="1"/>
</dbReference>
<dbReference type="PANTHER" id="PTHR45339:SF1">
    <property type="entry name" value="HYBRID SIGNAL TRANSDUCTION HISTIDINE KINASE J"/>
    <property type="match status" value="1"/>
</dbReference>
<dbReference type="PROSITE" id="PS50885">
    <property type="entry name" value="HAMP"/>
    <property type="match status" value="1"/>
</dbReference>
<evidence type="ECO:0000256" key="13">
    <source>
        <dbReference type="ARBA" id="ARBA00074306"/>
    </source>
</evidence>